<feature type="non-terminal residue" evidence="2">
    <location>
        <position position="1"/>
    </location>
</feature>
<proteinExistence type="predicted"/>
<dbReference type="Pfam" id="PF17919">
    <property type="entry name" value="RT_RNaseH_2"/>
    <property type="match status" value="1"/>
</dbReference>
<dbReference type="AlphaFoldDB" id="A0A371EYS7"/>
<dbReference type="PANTHER" id="PTHR48475">
    <property type="entry name" value="RIBONUCLEASE H"/>
    <property type="match status" value="1"/>
</dbReference>
<accession>A0A371EYS7</accession>
<dbReference type="SUPFAM" id="SSF56672">
    <property type="entry name" value="DNA/RNA polymerases"/>
    <property type="match status" value="1"/>
</dbReference>
<keyword evidence="3" id="KW-1185">Reference proteome</keyword>
<dbReference type="OrthoDB" id="5985335at2759"/>
<dbReference type="InterPro" id="IPR041577">
    <property type="entry name" value="RT_RNaseH_2"/>
</dbReference>
<dbReference type="SUPFAM" id="SSF53098">
    <property type="entry name" value="Ribonuclease H-like"/>
    <property type="match status" value="1"/>
</dbReference>
<dbReference type="GO" id="GO:0003676">
    <property type="term" value="F:nucleic acid binding"/>
    <property type="evidence" value="ECO:0007669"/>
    <property type="project" value="InterPro"/>
</dbReference>
<dbReference type="GO" id="GO:0004523">
    <property type="term" value="F:RNA-DNA hybrid ribonuclease activity"/>
    <property type="evidence" value="ECO:0007669"/>
    <property type="project" value="InterPro"/>
</dbReference>
<gene>
    <name evidence="2" type="ORF">CR513_49452</name>
</gene>
<dbReference type="InterPro" id="IPR043502">
    <property type="entry name" value="DNA/RNA_pol_sf"/>
</dbReference>
<dbReference type="PROSITE" id="PS50879">
    <property type="entry name" value="RNASE_H_1"/>
    <property type="match status" value="1"/>
</dbReference>
<reference evidence="2" key="1">
    <citation type="submission" date="2018-05" db="EMBL/GenBank/DDBJ databases">
        <title>Draft genome of Mucuna pruriens seed.</title>
        <authorList>
            <person name="Nnadi N.E."/>
            <person name="Vos R."/>
            <person name="Hasami M.H."/>
            <person name="Devisetty U.K."/>
            <person name="Aguiy J.C."/>
        </authorList>
    </citation>
    <scope>NUCLEOTIDE SEQUENCE [LARGE SCALE GENOMIC DNA]</scope>
    <source>
        <strain evidence="2">JCA_2017</strain>
    </source>
</reference>
<evidence type="ECO:0000259" key="1">
    <source>
        <dbReference type="PROSITE" id="PS50879"/>
    </source>
</evidence>
<dbReference type="InterPro" id="IPR012337">
    <property type="entry name" value="RNaseH-like_sf"/>
</dbReference>
<evidence type="ECO:0000313" key="2">
    <source>
        <dbReference type="EMBL" id="RDX71215.1"/>
    </source>
</evidence>
<feature type="domain" description="RNase H type-1" evidence="1">
    <location>
        <begin position="161"/>
        <end position="240"/>
    </location>
</feature>
<comment type="caution">
    <text evidence="2">The sequence shown here is derived from an EMBL/GenBank/DDBJ whole genome shotgun (WGS) entry which is preliminary data.</text>
</comment>
<dbReference type="Gene3D" id="3.30.420.10">
    <property type="entry name" value="Ribonuclease H-like superfamily/Ribonuclease H"/>
    <property type="match status" value="1"/>
</dbReference>
<sequence length="240" mass="27275">MALSKFLSQSIEMVLPIFQTLKKGESFLWTIDSEEAFQRLKAMLATPPILTRPTPSIPLLVYISVTDDAISVTIVQEKEGSQCPVYFISLERRYQKIEKASLALIIISRRLCPYFQHYNIIIRTDLPIRQILQKLVLAGRMVGWSVQLSKFDISFKRRGNEGKEWLLFVDRASNQSESGVGIILEGPKRVLIEQSLLSEFKANNNQAEYEALLATMRLAKELDAQILTAKSDSKLVLQAR</sequence>
<dbReference type="InterPro" id="IPR002156">
    <property type="entry name" value="RNaseH_domain"/>
</dbReference>
<dbReference type="EMBL" id="QJKJ01011420">
    <property type="protein sequence ID" value="RDX71215.1"/>
    <property type="molecule type" value="Genomic_DNA"/>
</dbReference>
<dbReference type="InterPro" id="IPR043128">
    <property type="entry name" value="Rev_trsase/Diguanyl_cyclase"/>
</dbReference>
<organism evidence="2 3">
    <name type="scientific">Mucuna pruriens</name>
    <name type="common">Velvet bean</name>
    <name type="synonym">Dolichos pruriens</name>
    <dbReference type="NCBI Taxonomy" id="157652"/>
    <lineage>
        <taxon>Eukaryota</taxon>
        <taxon>Viridiplantae</taxon>
        <taxon>Streptophyta</taxon>
        <taxon>Embryophyta</taxon>
        <taxon>Tracheophyta</taxon>
        <taxon>Spermatophyta</taxon>
        <taxon>Magnoliopsida</taxon>
        <taxon>eudicotyledons</taxon>
        <taxon>Gunneridae</taxon>
        <taxon>Pentapetalae</taxon>
        <taxon>rosids</taxon>
        <taxon>fabids</taxon>
        <taxon>Fabales</taxon>
        <taxon>Fabaceae</taxon>
        <taxon>Papilionoideae</taxon>
        <taxon>50 kb inversion clade</taxon>
        <taxon>NPAAA clade</taxon>
        <taxon>indigoferoid/millettioid clade</taxon>
        <taxon>Phaseoleae</taxon>
        <taxon>Mucuna</taxon>
    </lineage>
</organism>
<dbReference type="InterPro" id="IPR036397">
    <property type="entry name" value="RNaseH_sf"/>
</dbReference>
<name>A0A371EYS7_MUCPR</name>
<evidence type="ECO:0000313" key="3">
    <source>
        <dbReference type="Proteomes" id="UP000257109"/>
    </source>
</evidence>
<protein>
    <recommendedName>
        <fullName evidence="1">RNase H type-1 domain-containing protein</fullName>
    </recommendedName>
</protein>
<dbReference type="PANTHER" id="PTHR48475:SF1">
    <property type="entry name" value="RNASE H TYPE-1 DOMAIN-CONTAINING PROTEIN"/>
    <property type="match status" value="1"/>
</dbReference>
<dbReference type="Gene3D" id="3.30.70.270">
    <property type="match status" value="1"/>
</dbReference>
<dbReference type="Proteomes" id="UP000257109">
    <property type="component" value="Unassembled WGS sequence"/>
</dbReference>